<dbReference type="GO" id="GO:0005886">
    <property type="term" value="C:plasma membrane"/>
    <property type="evidence" value="ECO:0007669"/>
    <property type="project" value="UniProtKB-SubCell"/>
</dbReference>
<keyword evidence="3" id="KW-0597">Phosphoprotein</keyword>
<evidence type="ECO:0000256" key="9">
    <source>
        <dbReference type="ARBA" id="ARBA00022989"/>
    </source>
</evidence>
<dbReference type="PANTHER" id="PTHR34220:SF11">
    <property type="entry name" value="SENSOR PROTEIN KINASE HPTS"/>
    <property type="match status" value="1"/>
</dbReference>
<dbReference type="PROSITE" id="PS50885">
    <property type="entry name" value="HAMP"/>
    <property type="match status" value="1"/>
</dbReference>
<keyword evidence="6" id="KW-0547">Nucleotide-binding</keyword>
<evidence type="ECO:0000256" key="7">
    <source>
        <dbReference type="ARBA" id="ARBA00022777"/>
    </source>
</evidence>
<dbReference type="GO" id="GO:0005524">
    <property type="term" value="F:ATP binding"/>
    <property type="evidence" value="ECO:0007669"/>
    <property type="project" value="UniProtKB-KW"/>
</dbReference>
<dbReference type="CDD" id="cd06225">
    <property type="entry name" value="HAMP"/>
    <property type="match status" value="1"/>
</dbReference>
<evidence type="ECO:0000256" key="2">
    <source>
        <dbReference type="ARBA" id="ARBA00022475"/>
    </source>
</evidence>
<keyword evidence="7" id="KW-0418">Kinase</keyword>
<comment type="caution">
    <text evidence="14">The sequence shown here is derived from an EMBL/GenBank/DDBJ whole genome shotgun (WGS) entry which is preliminary data.</text>
</comment>
<dbReference type="PATRIC" id="fig|217031.4.peg.1399"/>
<evidence type="ECO:0000256" key="3">
    <source>
        <dbReference type="ARBA" id="ARBA00022553"/>
    </source>
</evidence>
<evidence type="ECO:0000313" key="15">
    <source>
        <dbReference type="Proteomes" id="UP000053881"/>
    </source>
</evidence>
<gene>
    <name evidence="14" type="ORF">ACA29_04190</name>
</gene>
<keyword evidence="11 12" id="KW-0472">Membrane</keyword>
<accession>A0A0Q9Y7A2</accession>
<evidence type="ECO:0000313" key="14">
    <source>
        <dbReference type="EMBL" id="KRG16763.1"/>
    </source>
</evidence>
<keyword evidence="5 12" id="KW-0812">Transmembrane</keyword>
<dbReference type="EMBL" id="LGPB01000034">
    <property type="protein sequence ID" value="KRG16763.1"/>
    <property type="molecule type" value="Genomic_DNA"/>
</dbReference>
<dbReference type="SUPFAM" id="SSF158472">
    <property type="entry name" value="HAMP domain-like"/>
    <property type="match status" value="1"/>
</dbReference>
<dbReference type="Pfam" id="PF06580">
    <property type="entry name" value="His_kinase"/>
    <property type="match status" value="1"/>
</dbReference>
<name>A0A0Q9Y7A2_9BACI</name>
<keyword evidence="9 12" id="KW-1133">Transmembrane helix</keyword>
<evidence type="ECO:0000256" key="8">
    <source>
        <dbReference type="ARBA" id="ARBA00022840"/>
    </source>
</evidence>
<dbReference type="GO" id="GO:0000155">
    <property type="term" value="F:phosphorelay sensor kinase activity"/>
    <property type="evidence" value="ECO:0007669"/>
    <property type="project" value="InterPro"/>
</dbReference>
<dbReference type="PANTHER" id="PTHR34220">
    <property type="entry name" value="SENSOR HISTIDINE KINASE YPDA"/>
    <property type="match status" value="1"/>
</dbReference>
<sequence>MNIGATHIRQSGTMIIFISILLTILLSIFVAGEVTKPIIQLSKTMENVEENNFKVKINTYRLDEIGILNRKFQEMLARIRELIEKDFKREMEKKDAQFLALQAQINPHFLYNTLQVIGGMAIKKDAKEIDDVSQRLSRMFRYITKSQNSIVQIHEEVNHLNNYLYIQQIRFHDKVNIQLFVDEDAKNGFIPLLTIQPLIENCFIHGFDSKI</sequence>
<dbReference type="Gene3D" id="6.10.340.10">
    <property type="match status" value="1"/>
</dbReference>
<dbReference type="AlphaFoldDB" id="A0A0Q9Y7A2"/>
<keyword evidence="10" id="KW-0902">Two-component regulatory system</keyword>
<feature type="domain" description="HAMP" evidence="13">
    <location>
        <begin position="32"/>
        <end position="84"/>
    </location>
</feature>
<dbReference type="InterPro" id="IPR003660">
    <property type="entry name" value="HAMP_dom"/>
</dbReference>
<evidence type="ECO:0000259" key="13">
    <source>
        <dbReference type="PROSITE" id="PS50885"/>
    </source>
</evidence>
<comment type="subcellular location">
    <subcellularLocation>
        <location evidence="1">Cell membrane</location>
        <topology evidence="1">Multi-pass membrane protein</topology>
    </subcellularLocation>
</comment>
<protein>
    <recommendedName>
        <fullName evidence="13">HAMP domain-containing protein</fullName>
    </recommendedName>
</protein>
<keyword evidence="4" id="KW-0808">Transferase</keyword>
<evidence type="ECO:0000256" key="12">
    <source>
        <dbReference type="SAM" id="Phobius"/>
    </source>
</evidence>
<proteinExistence type="predicted"/>
<keyword evidence="8" id="KW-0067">ATP-binding</keyword>
<dbReference type="Pfam" id="PF00672">
    <property type="entry name" value="HAMP"/>
    <property type="match status" value="1"/>
</dbReference>
<dbReference type="SMART" id="SM00304">
    <property type="entry name" value="HAMP"/>
    <property type="match status" value="1"/>
</dbReference>
<feature type="transmembrane region" description="Helical" evidence="12">
    <location>
        <begin position="12"/>
        <end position="32"/>
    </location>
</feature>
<organism evidence="14 15">
    <name type="scientific">Lederbergia galactosidilytica</name>
    <dbReference type="NCBI Taxonomy" id="217031"/>
    <lineage>
        <taxon>Bacteria</taxon>
        <taxon>Bacillati</taxon>
        <taxon>Bacillota</taxon>
        <taxon>Bacilli</taxon>
        <taxon>Bacillales</taxon>
        <taxon>Bacillaceae</taxon>
        <taxon>Lederbergia</taxon>
    </lineage>
</organism>
<dbReference type="InterPro" id="IPR010559">
    <property type="entry name" value="Sig_transdc_His_kin_internal"/>
</dbReference>
<evidence type="ECO:0000256" key="6">
    <source>
        <dbReference type="ARBA" id="ARBA00022741"/>
    </source>
</evidence>
<dbReference type="InterPro" id="IPR050640">
    <property type="entry name" value="Bact_2-comp_sensor_kinase"/>
</dbReference>
<dbReference type="Proteomes" id="UP000053881">
    <property type="component" value="Unassembled WGS sequence"/>
</dbReference>
<evidence type="ECO:0000256" key="1">
    <source>
        <dbReference type="ARBA" id="ARBA00004651"/>
    </source>
</evidence>
<evidence type="ECO:0000256" key="11">
    <source>
        <dbReference type="ARBA" id="ARBA00023136"/>
    </source>
</evidence>
<evidence type="ECO:0000256" key="4">
    <source>
        <dbReference type="ARBA" id="ARBA00022679"/>
    </source>
</evidence>
<evidence type="ECO:0000256" key="10">
    <source>
        <dbReference type="ARBA" id="ARBA00023012"/>
    </source>
</evidence>
<reference evidence="14 15" key="1">
    <citation type="submission" date="2015-06" db="EMBL/GenBank/DDBJ databases">
        <title>Genome sequencing project of Bacillus galactosidilyticus PL133.</title>
        <authorList>
            <person name="Gaiero J."/>
            <person name="Nicol R."/>
            <person name="Habash M."/>
        </authorList>
    </citation>
    <scope>NUCLEOTIDE SEQUENCE [LARGE SCALE GENOMIC DNA]</scope>
    <source>
        <strain evidence="14 15">PL133</strain>
    </source>
</reference>
<keyword evidence="2" id="KW-1003">Cell membrane</keyword>
<evidence type="ECO:0000256" key="5">
    <source>
        <dbReference type="ARBA" id="ARBA00022692"/>
    </source>
</evidence>